<name>A0A640S2I9_9ACTN</name>
<evidence type="ECO:0000313" key="3">
    <source>
        <dbReference type="Proteomes" id="UP000435837"/>
    </source>
</evidence>
<evidence type="ECO:0000256" key="1">
    <source>
        <dbReference type="SAM" id="Phobius"/>
    </source>
</evidence>
<keyword evidence="1" id="KW-0472">Membrane</keyword>
<dbReference type="EMBL" id="BLIN01000002">
    <property type="protein sequence ID" value="GFE04872.1"/>
    <property type="molecule type" value="Genomic_DNA"/>
</dbReference>
<sequence>MSNATAVFFPAVLALVIVGAFIQLYRVRGKGRAENRNSLRSKKGPSLWVKVFSLSASIGLPVYFIGLMSGFTQAPKMCGVESGKGPSNRPDSITETLFPLSRVCKWTDGTIVDLVPSWVNPVLFVCAAGFVLCAAMSIWTVIKNKKEPAHE</sequence>
<dbReference type="RefSeq" id="WP_159470562.1">
    <property type="nucleotide sequence ID" value="NZ_BAAATH010000003.1"/>
</dbReference>
<protein>
    <submittedName>
        <fullName evidence="2">Uncharacterized protein</fullName>
    </submittedName>
</protein>
<dbReference type="OrthoDB" id="4281358at2"/>
<gene>
    <name evidence="2" type="ORF">Scani_11400</name>
</gene>
<feature type="transmembrane region" description="Helical" evidence="1">
    <location>
        <begin position="47"/>
        <end position="67"/>
    </location>
</feature>
<feature type="transmembrane region" description="Helical" evidence="1">
    <location>
        <begin position="6"/>
        <end position="27"/>
    </location>
</feature>
<reference evidence="2 3" key="1">
    <citation type="submission" date="2019-12" db="EMBL/GenBank/DDBJ databases">
        <title>Whole genome shotgun sequence of Streptomyces caniferus NBRC 15389.</title>
        <authorList>
            <person name="Ichikawa N."/>
            <person name="Kimura A."/>
            <person name="Kitahashi Y."/>
            <person name="Komaki H."/>
            <person name="Tamura T."/>
        </authorList>
    </citation>
    <scope>NUCLEOTIDE SEQUENCE [LARGE SCALE GENOMIC DNA]</scope>
    <source>
        <strain evidence="2 3">NBRC 15389</strain>
    </source>
</reference>
<feature type="transmembrane region" description="Helical" evidence="1">
    <location>
        <begin position="122"/>
        <end position="142"/>
    </location>
</feature>
<dbReference type="Proteomes" id="UP000435837">
    <property type="component" value="Unassembled WGS sequence"/>
</dbReference>
<dbReference type="AlphaFoldDB" id="A0A640S2I9"/>
<comment type="caution">
    <text evidence="2">The sequence shown here is derived from an EMBL/GenBank/DDBJ whole genome shotgun (WGS) entry which is preliminary data.</text>
</comment>
<organism evidence="2 3">
    <name type="scientific">Streptomyces caniferus</name>
    <dbReference type="NCBI Taxonomy" id="285557"/>
    <lineage>
        <taxon>Bacteria</taxon>
        <taxon>Bacillati</taxon>
        <taxon>Actinomycetota</taxon>
        <taxon>Actinomycetes</taxon>
        <taxon>Kitasatosporales</taxon>
        <taxon>Streptomycetaceae</taxon>
        <taxon>Streptomyces</taxon>
    </lineage>
</organism>
<evidence type="ECO:0000313" key="2">
    <source>
        <dbReference type="EMBL" id="GFE04872.1"/>
    </source>
</evidence>
<keyword evidence="1" id="KW-1133">Transmembrane helix</keyword>
<keyword evidence="1" id="KW-0812">Transmembrane</keyword>
<accession>A0A640S2I9</accession>
<proteinExistence type="predicted"/>